<dbReference type="PANTHER" id="PTHR12847">
    <property type="entry name" value="ATP-BINDING CASSETTE ABC TRANSPORTER-RELATED"/>
    <property type="match status" value="1"/>
</dbReference>
<dbReference type="InterPro" id="IPR011993">
    <property type="entry name" value="PH-like_dom_sf"/>
</dbReference>
<accession>A0A2S5B9N8</accession>
<name>A0A2S5B9N8_9BASI</name>
<feature type="domain" description="NECAP PHear" evidence="2">
    <location>
        <begin position="110"/>
        <end position="280"/>
    </location>
</feature>
<reference evidence="3 4" key="1">
    <citation type="journal article" date="2018" name="Front. Microbiol.">
        <title>Prospects for Fungal Bioremediation of Acidic Radioactive Waste Sites: Characterization and Genome Sequence of Rhodotorula taiwanensis MD1149.</title>
        <authorList>
            <person name="Tkavc R."/>
            <person name="Matrosova V.Y."/>
            <person name="Grichenko O.E."/>
            <person name="Gostincar C."/>
            <person name="Volpe R.P."/>
            <person name="Klimenkova P."/>
            <person name="Gaidamakova E.K."/>
            <person name="Zhou C.E."/>
            <person name="Stewart B.J."/>
            <person name="Lyman M.G."/>
            <person name="Malfatti S.A."/>
            <person name="Rubinfeld B."/>
            <person name="Courtot M."/>
            <person name="Singh J."/>
            <person name="Dalgard C.L."/>
            <person name="Hamilton T."/>
            <person name="Frey K.G."/>
            <person name="Gunde-Cimerman N."/>
            <person name="Dugan L."/>
            <person name="Daly M.J."/>
        </authorList>
    </citation>
    <scope>NUCLEOTIDE SEQUENCE [LARGE SCALE GENOMIC DNA]</scope>
    <source>
        <strain evidence="3 4">MD1149</strain>
    </source>
</reference>
<dbReference type="Pfam" id="PF07933">
    <property type="entry name" value="DUF1681"/>
    <property type="match status" value="1"/>
</dbReference>
<gene>
    <name evidence="3" type="ORF">BMF94_3424</name>
</gene>
<evidence type="ECO:0000313" key="3">
    <source>
        <dbReference type="EMBL" id="POY73487.1"/>
    </source>
</evidence>
<feature type="compositionally biased region" description="Pro residues" evidence="1">
    <location>
        <begin position="306"/>
        <end position="317"/>
    </location>
</feature>
<sequence length="317" mass="34244">MVRSCCVLCAGFRPCARRAVRRTIGANNSDFHSSDEWGWRAIARARVGALLGSFLQHSRRPCPPSYVTRRVACHLGESEWPPLFLSALPHFFALHDALSLYTRLLRMDDYESVLFVSRDVYVYQIPARTSNAGYRAAEWGEMSEPMWRGRLRVIEKGAEIPTACFVNLEDANSGELFAQSPYKPTKANPNGGCEAVLDSSRYFVLTVVDAASGQKAYVGMGFPERTESFDFNVALQNPPKLVPDAPSSASSSSTGSSTASQQPSQDFSLKAGETISIKLGGMSTKKKADPAKAGAGGGGGFGGFMLPPPPPAPPRGR</sequence>
<organism evidence="3 4">
    <name type="scientific">Rhodotorula taiwanensis</name>
    <dbReference type="NCBI Taxonomy" id="741276"/>
    <lineage>
        <taxon>Eukaryota</taxon>
        <taxon>Fungi</taxon>
        <taxon>Dikarya</taxon>
        <taxon>Basidiomycota</taxon>
        <taxon>Pucciniomycotina</taxon>
        <taxon>Microbotryomycetes</taxon>
        <taxon>Sporidiobolales</taxon>
        <taxon>Sporidiobolaceae</taxon>
        <taxon>Rhodotorula</taxon>
    </lineage>
</organism>
<dbReference type="Proteomes" id="UP000237144">
    <property type="component" value="Unassembled WGS sequence"/>
</dbReference>
<dbReference type="STRING" id="741276.A0A2S5B9N8"/>
<comment type="caution">
    <text evidence="3">The sequence shown here is derived from an EMBL/GenBank/DDBJ whole genome shotgun (WGS) entry which is preliminary data.</text>
</comment>
<proteinExistence type="predicted"/>
<protein>
    <recommendedName>
        <fullName evidence="2">NECAP PHear domain-containing protein</fullName>
    </recommendedName>
</protein>
<evidence type="ECO:0000259" key="2">
    <source>
        <dbReference type="Pfam" id="PF07933"/>
    </source>
</evidence>
<dbReference type="CDD" id="cd13228">
    <property type="entry name" value="PHear_NECAP"/>
    <property type="match status" value="1"/>
</dbReference>
<dbReference type="AlphaFoldDB" id="A0A2S5B9N8"/>
<dbReference type="InterPro" id="IPR012466">
    <property type="entry name" value="NECAP_PHear"/>
</dbReference>
<dbReference type="GO" id="GO:0006897">
    <property type="term" value="P:endocytosis"/>
    <property type="evidence" value="ECO:0007669"/>
    <property type="project" value="InterPro"/>
</dbReference>
<feature type="compositionally biased region" description="Low complexity" evidence="1">
    <location>
        <begin position="245"/>
        <end position="265"/>
    </location>
</feature>
<feature type="compositionally biased region" description="Gly residues" evidence="1">
    <location>
        <begin position="294"/>
        <end position="303"/>
    </location>
</feature>
<dbReference type="EMBL" id="PJQD01000036">
    <property type="protein sequence ID" value="POY73487.1"/>
    <property type="molecule type" value="Genomic_DNA"/>
</dbReference>
<dbReference type="PANTHER" id="PTHR12847:SF9">
    <property type="entry name" value="NECAP-LIKE PROTEIN CG9132"/>
    <property type="match status" value="1"/>
</dbReference>
<keyword evidence="4" id="KW-1185">Reference proteome</keyword>
<feature type="region of interest" description="Disordered" evidence="1">
    <location>
        <begin position="237"/>
        <end position="317"/>
    </location>
</feature>
<dbReference type="GO" id="GO:0030125">
    <property type="term" value="C:clathrin vesicle coat"/>
    <property type="evidence" value="ECO:0007669"/>
    <property type="project" value="TreeGrafter"/>
</dbReference>
<dbReference type="SUPFAM" id="SSF50729">
    <property type="entry name" value="PH domain-like"/>
    <property type="match status" value="1"/>
</dbReference>
<evidence type="ECO:0000256" key="1">
    <source>
        <dbReference type="SAM" id="MobiDB-lite"/>
    </source>
</evidence>
<dbReference type="OrthoDB" id="10265489at2759"/>
<dbReference type="Gene3D" id="2.30.29.30">
    <property type="entry name" value="Pleckstrin-homology domain (PH domain)/Phosphotyrosine-binding domain (PTB)"/>
    <property type="match status" value="1"/>
</dbReference>
<evidence type="ECO:0000313" key="4">
    <source>
        <dbReference type="Proteomes" id="UP000237144"/>
    </source>
</evidence>